<feature type="region of interest" description="Disordered" evidence="1">
    <location>
        <begin position="65"/>
        <end position="98"/>
    </location>
</feature>
<name>A0A6H1ZXN1_9ZZZZ</name>
<evidence type="ECO:0000313" key="2">
    <source>
        <dbReference type="EMBL" id="QJA52229.1"/>
    </source>
</evidence>
<proteinExistence type="predicted"/>
<gene>
    <name evidence="2" type="ORF">TM448A02535_0009</name>
</gene>
<organism evidence="2">
    <name type="scientific">viral metagenome</name>
    <dbReference type="NCBI Taxonomy" id="1070528"/>
    <lineage>
        <taxon>unclassified sequences</taxon>
        <taxon>metagenomes</taxon>
        <taxon>organismal metagenomes</taxon>
    </lineage>
</organism>
<reference evidence="2" key="1">
    <citation type="submission" date="2020-03" db="EMBL/GenBank/DDBJ databases">
        <title>The deep terrestrial virosphere.</title>
        <authorList>
            <person name="Holmfeldt K."/>
            <person name="Nilsson E."/>
            <person name="Simone D."/>
            <person name="Lopez-Fernandez M."/>
            <person name="Wu X."/>
            <person name="de Brujin I."/>
            <person name="Lundin D."/>
            <person name="Andersson A."/>
            <person name="Bertilsson S."/>
            <person name="Dopson M."/>
        </authorList>
    </citation>
    <scope>NUCLEOTIDE SEQUENCE</scope>
    <source>
        <strain evidence="2">TM448A02535</strain>
    </source>
</reference>
<sequence length="98" mass="11404">MKTKKQFKRTGKPPVHYDRKVLRYGYSAMISMGHLIPKNWDYARVTPLKQTDTILEVRIERLRVVKNNAPDTKVGEKREPNTQRTGPISRGEHSSRKS</sequence>
<evidence type="ECO:0000256" key="1">
    <source>
        <dbReference type="SAM" id="MobiDB-lite"/>
    </source>
</evidence>
<accession>A0A6H1ZXN1</accession>
<protein>
    <submittedName>
        <fullName evidence="2">Uncharacterized protein</fullName>
    </submittedName>
</protein>
<dbReference type="AlphaFoldDB" id="A0A6H1ZXN1"/>
<dbReference type="EMBL" id="MT144323">
    <property type="protein sequence ID" value="QJA52229.1"/>
    <property type="molecule type" value="Genomic_DNA"/>
</dbReference>